<keyword evidence="3" id="KW-1185">Reference proteome</keyword>
<name>A0A4Z0QH53_9BACT</name>
<comment type="caution">
    <text evidence="2">The sequence shown here is derived from an EMBL/GenBank/DDBJ whole genome shotgun (WGS) entry which is preliminary data.</text>
</comment>
<organism evidence="2 3">
    <name type="scientific">Hymenobacter metallicola</name>
    <dbReference type="NCBI Taxonomy" id="2563114"/>
    <lineage>
        <taxon>Bacteria</taxon>
        <taxon>Pseudomonadati</taxon>
        <taxon>Bacteroidota</taxon>
        <taxon>Cytophagia</taxon>
        <taxon>Cytophagales</taxon>
        <taxon>Hymenobacteraceae</taxon>
        <taxon>Hymenobacter</taxon>
    </lineage>
</organism>
<feature type="domain" description="Rubredoxin-like" evidence="1">
    <location>
        <begin position="1"/>
        <end position="45"/>
    </location>
</feature>
<evidence type="ECO:0000313" key="3">
    <source>
        <dbReference type="Proteomes" id="UP000298471"/>
    </source>
</evidence>
<dbReference type="Proteomes" id="UP000298471">
    <property type="component" value="Unassembled WGS sequence"/>
</dbReference>
<dbReference type="EMBL" id="SRMB01000001">
    <property type="protein sequence ID" value="TGE28012.1"/>
    <property type="molecule type" value="Genomic_DNA"/>
</dbReference>
<gene>
    <name evidence="2" type="ORF">E5K02_00675</name>
</gene>
<reference evidence="2 3" key="1">
    <citation type="submission" date="2019-04" db="EMBL/GenBank/DDBJ databases">
        <authorList>
            <person name="Feng G."/>
            <person name="Zhang J."/>
            <person name="Zhu H."/>
        </authorList>
    </citation>
    <scope>NUCLEOTIDE SEQUENCE [LARGE SCALE GENOMIC DNA]</scope>
    <source>
        <strain evidence="2 3">9PBR-1</strain>
    </source>
</reference>
<accession>A0A4Z0QH53</accession>
<dbReference type="RefSeq" id="WP_135391385.1">
    <property type="nucleotide sequence ID" value="NZ_SRMB01000001.1"/>
</dbReference>
<dbReference type="AlphaFoldDB" id="A0A4Z0QH53"/>
<sequence length="85" mass="9968">MALWYCRVCGLDYDYSPWGPNDDEPDYSICECCGAQFGIDDYTVSGAQAYRRQWLSTGSSWFYPKLQPADWQLEEQLAYVPEKYR</sequence>
<evidence type="ECO:0000259" key="1">
    <source>
        <dbReference type="PROSITE" id="PS50903"/>
    </source>
</evidence>
<dbReference type="PROSITE" id="PS50903">
    <property type="entry name" value="RUBREDOXIN_LIKE"/>
    <property type="match status" value="1"/>
</dbReference>
<evidence type="ECO:0000313" key="2">
    <source>
        <dbReference type="EMBL" id="TGE28012.1"/>
    </source>
</evidence>
<dbReference type="InterPro" id="IPR024934">
    <property type="entry name" value="Rubredoxin-like_dom"/>
</dbReference>
<proteinExistence type="predicted"/>
<dbReference type="OrthoDB" id="1456570at2"/>
<dbReference type="GO" id="GO:0005506">
    <property type="term" value="F:iron ion binding"/>
    <property type="evidence" value="ECO:0007669"/>
    <property type="project" value="InterPro"/>
</dbReference>
<protein>
    <recommendedName>
        <fullName evidence="1">Rubredoxin-like domain-containing protein</fullName>
    </recommendedName>
</protein>